<protein>
    <submittedName>
        <fullName evidence="4">Uncharacterized protein</fullName>
    </submittedName>
</protein>
<dbReference type="InterPro" id="IPR036322">
    <property type="entry name" value="WD40_repeat_dom_sf"/>
</dbReference>
<dbReference type="PANTHER" id="PTHR19848:SF8">
    <property type="entry name" value="F-BOX AND WD REPEAT DOMAIN CONTAINING 7"/>
    <property type="match status" value="1"/>
</dbReference>
<dbReference type="SUPFAM" id="SSF50978">
    <property type="entry name" value="WD40 repeat-like"/>
    <property type="match status" value="1"/>
</dbReference>
<feature type="repeat" description="WD" evidence="3">
    <location>
        <begin position="73"/>
        <end position="114"/>
    </location>
</feature>
<evidence type="ECO:0000313" key="5">
    <source>
        <dbReference type="Proteomes" id="UP000023152"/>
    </source>
</evidence>
<dbReference type="PANTHER" id="PTHR19848">
    <property type="entry name" value="WD40 REPEAT PROTEIN"/>
    <property type="match status" value="1"/>
</dbReference>
<accession>X6NT24</accession>
<dbReference type="SMART" id="SM00320">
    <property type="entry name" value="WD40"/>
    <property type="match status" value="4"/>
</dbReference>
<evidence type="ECO:0000256" key="1">
    <source>
        <dbReference type="ARBA" id="ARBA00022574"/>
    </source>
</evidence>
<proteinExistence type="predicted"/>
<dbReference type="PROSITE" id="PS00678">
    <property type="entry name" value="WD_REPEATS_1"/>
    <property type="match status" value="3"/>
</dbReference>
<keyword evidence="1 3" id="KW-0853">WD repeat</keyword>
<dbReference type="InterPro" id="IPR015943">
    <property type="entry name" value="WD40/YVTN_repeat-like_dom_sf"/>
</dbReference>
<dbReference type="Gene3D" id="2.130.10.10">
    <property type="entry name" value="YVTN repeat-like/Quinoprotein amine dehydrogenase"/>
    <property type="match status" value="1"/>
</dbReference>
<dbReference type="PRINTS" id="PR00320">
    <property type="entry name" value="GPROTEINBRPT"/>
</dbReference>
<feature type="repeat" description="WD" evidence="3">
    <location>
        <begin position="115"/>
        <end position="161"/>
    </location>
</feature>
<organism evidence="4 5">
    <name type="scientific">Reticulomyxa filosa</name>
    <dbReference type="NCBI Taxonomy" id="46433"/>
    <lineage>
        <taxon>Eukaryota</taxon>
        <taxon>Sar</taxon>
        <taxon>Rhizaria</taxon>
        <taxon>Retaria</taxon>
        <taxon>Foraminifera</taxon>
        <taxon>Monothalamids</taxon>
        <taxon>Reticulomyxidae</taxon>
        <taxon>Reticulomyxa</taxon>
    </lineage>
</organism>
<feature type="repeat" description="WD" evidence="3">
    <location>
        <begin position="46"/>
        <end position="72"/>
    </location>
</feature>
<evidence type="ECO:0000256" key="3">
    <source>
        <dbReference type="PROSITE-ProRule" id="PRU00221"/>
    </source>
</evidence>
<comment type="caution">
    <text evidence="4">The sequence shown here is derived from an EMBL/GenBank/DDBJ whole genome shotgun (WGS) entry which is preliminary data.</text>
</comment>
<dbReference type="Pfam" id="PF00400">
    <property type="entry name" value="WD40"/>
    <property type="match status" value="3"/>
</dbReference>
<dbReference type="InterPro" id="IPR020472">
    <property type="entry name" value="WD40_PAC1"/>
</dbReference>
<keyword evidence="5" id="KW-1185">Reference proteome</keyword>
<name>X6NT24_RETFI</name>
<keyword evidence="2" id="KW-0677">Repeat</keyword>
<gene>
    <name evidence="4" type="ORF">RFI_08252</name>
</gene>
<dbReference type="OrthoDB" id="727118at2759"/>
<dbReference type="InterPro" id="IPR001680">
    <property type="entry name" value="WD40_rpt"/>
</dbReference>
<sequence length="211" mass="23893">METSKLLHTFNEHKDSVWCVDISPLQSYSFNDDNNKSNSIGLIGGNGYTICSGSADKTISIWDIETTKQCSVLKGHEEKITCVKYGLHENLIFSSSSDKSIRLWDLRSGKQVQIFNGHIKSVNVVEYSPLVTRNNYNVICSGADDGIVRFWDIRTNKKRLHVIKGDNKGEDKILCIKFFQLKNKIKQKSDTSDCIKLCYGSSNGFIRIWGQ</sequence>
<reference evidence="4 5" key="1">
    <citation type="journal article" date="2013" name="Curr. Biol.">
        <title>The Genome of the Foraminiferan Reticulomyxa filosa.</title>
        <authorList>
            <person name="Glockner G."/>
            <person name="Hulsmann N."/>
            <person name="Schleicher M."/>
            <person name="Noegel A.A."/>
            <person name="Eichinger L."/>
            <person name="Gallinger C."/>
            <person name="Pawlowski J."/>
            <person name="Sierra R."/>
            <person name="Euteneuer U."/>
            <person name="Pillet L."/>
            <person name="Moustafa A."/>
            <person name="Platzer M."/>
            <person name="Groth M."/>
            <person name="Szafranski K."/>
            <person name="Schliwa M."/>
        </authorList>
    </citation>
    <scope>NUCLEOTIDE SEQUENCE [LARGE SCALE GENOMIC DNA]</scope>
</reference>
<dbReference type="PROSITE" id="PS50082">
    <property type="entry name" value="WD_REPEATS_2"/>
    <property type="match status" value="3"/>
</dbReference>
<dbReference type="AlphaFoldDB" id="X6NT24"/>
<evidence type="ECO:0000256" key="2">
    <source>
        <dbReference type="ARBA" id="ARBA00022737"/>
    </source>
</evidence>
<dbReference type="EMBL" id="ASPP01006412">
    <property type="protein sequence ID" value="ETO28879.1"/>
    <property type="molecule type" value="Genomic_DNA"/>
</dbReference>
<dbReference type="PROSITE" id="PS50294">
    <property type="entry name" value="WD_REPEATS_REGION"/>
    <property type="match status" value="2"/>
</dbReference>
<dbReference type="Proteomes" id="UP000023152">
    <property type="component" value="Unassembled WGS sequence"/>
</dbReference>
<dbReference type="InterPro" id="IPR019775">
    <property type="entry name" value="WD40_repeat_CS"/>
</dbReference>
<evidence type="ECO:0000313" key="4">
    <source>
        <dbReference type="EMBL" id="ETO28879.1"/>
    </source>
</evidence>